<evidence type="ECO:0000259" key="2">
    <source>
        <dbReference type="Pfam" id="PF00899"/>
    </source>
</evidence>
<dbReference type="GO" id="GO:0004792">
    <property type="term" value="F:thiosulfate-cyanide sulfurtransferase activity"/>
    <property type="evidence" value="ECO:0007669"/>
    <property type="project" value="TreeGrafter"/>
</dbReference>
<proteinExistence type="inferred from homology"/>
<dbReference type="GO" id="GO:0008146">
    <property type="term" value="F:sulfotransferase activity"/>
    <property type="evidence" value="ECO:0007669"/>
    <property type="project" value="TreeGrafter"/>
</dbReference>
<dbReference type="PANTHER" id="PTHR10953">
    <property type="entry name" value="UBIQUITIN-ACTIVATING ENZYME E1"/>
    <property type="match status" value="1"/>
</dbReference>
<dbReference type="CDD" id="cd00757">
    <property type="entry name" value="ThiF_MoeB_HesA_family"/>
    <property type="match status" value="1"/>
</dbReference>
<sequence length="358" mass="39993">MNFTQQDYFQRQTTLSEIGKVGQERLQKAKVLVVGCGGLGSPIAIYLAASGIGNLHLVDFDTVSVSNLHRQVFYKTEDVGKSKAEILASEIKKRTPFTNISFTNKAVDKSNILELISNYDIVVDGTDNLQIKYLINDACVLAKKPLVYGSLYKFDGYVATFNVEGEEGFSCNLRDAFPKIATDIPNCEEAGTMNPIVGIIALMQANEVLKLITKTGKLITNQLLIYNALENSQFKMKLRKNTTINIENIFKNSSYVDASCETQNNELLISASELKMKLNDATIEIISVINNKELQLPFEVHHKKPFISFDINSFTPNFKKQYVIVCNKGITSYTVTTKLKEIHPNLEIFSLVGGIENY</sequence>
<dbReference type="OrthoDB" id="9804286at2"/>
<dbReference type="Pfam" id="PF00899">
    <property type="entry name" value="ThiF"/>
    <property type="match status" value="1"/>
</dbReference>
<protein>
    <submittedName>
        <fullName evidence="3">Adenylyltransferase and sulfurtransferase</fullName>
    </submittedName>
</protein>
<evidence type="ECO:0000313" key="3">
    <source>
        <dbReference type="EMBL" id="SDW26052.1"/>
    </source>
</evidence>
<keyword evidence="3" id="KW-0808">Transferase</keyword>
<dbReference type="Proteomes" id="UP000199595">
    <property type="component" value="Unassembled WGS sequence"/>
</dbReference>
<dbReference type="AlphaFoldDB" id="A0A1H2S2W8"/>
<feature type="domain" description="THIF-type NAD/FAD binding fold" evidence="2">
    <location>
        <begin position="9"/>
        <end position="241"/>
    </location>
</feature>
<reference evidence="3 4" key="1">
    <citation type="submission" date="2016-10" db="EMBL/GenBank/DDBJ databases">
        <authorList>
            <person name="de Groot N.N."/>
        </authorList>
    </citation>
    <scope>NUCLEOTIDE SEQUENCE [LARGE SCALE GENOMIC DNA]</scope>
    <source>
        <strain evidence="3 4">DSM 24956</strain>
    </source>
</reference>
<dbReference type="FunFam" id="3.40.50.720:FF:000080">
    <property type="entry name" value="Thiazole biosynthesis adenylyltransferase ThiF"/>
    <property type="match status" value="1"/>
</dbReference>
<evidence type="ECO:0000256" key="1">
    <source>
        <dbReference type="ARBA" id="ARBA00009919"/>
    </source>
</evidence>
<dbReference type="STRING" id="762486.SAMN05444411_101377"/>
<dbReference type="GO" id="GO:0005829">
    <property type="term" value="C:cytosol"/>
    <property type="evidence" value="ECO:0007669"/>
    <property type="project" value="TreeGrafter"/>
</dbReference>
<accession>A0A1H2S2W8</accession>
<dbReference type="InterPro" id="IPR035985">
    <property type="entry name" value="Ubiquitin-activating_enz"/>
</dbReference>
<dbReference type="EMBL" id="FNNJ01000001">
    <property type="protein sequence ID" value="SDW26052.1"/>
    <property type="molecule type" value="Genomic_DNA"/>
</dbReference>
<dbReference type="Gene3D" id="3.40.50.720">
    <property type="entry name" value="NAD(P)-binding Rossmann-like Domain"/>
    <property type="match status" value="1"/>
</dbReference>
<dbReference type="RefSeq" id="WP_090119145.1">
    <property type="nucleotide sequence ID" value="NZ_FNNJ01000001.1"/>
</dbReference>
<keyword evidence="3" id="KW-0548">Nucleotidyltransferase</keyword>
<dbReference type="GO" id="GO:0016779">
    <property type="term" value="F:nucleotidyltransferase activity"/>
    <property type="evidence" value="ECO:0007669"/>
    <property type="project" value="UniProtKB-KW"/>
</dbReference>
<keyword evidence="4" id="KW-1185">Reference proteome</keyword>
<gene>
    <name evidence="3" type="ORF">SAMN05444411_101377</name>
</gene>
<evidence type="ECO:0000313" key="4">
    <source>
        <dbReference type="Proteomes" id="UP000199595"/>
    </source>
</evidence>
<dbReference type="PANTHER" id="PTHR10953:SF102">
    <property type="entry name" value="ADENYLYLTRANSFERASE AND SULFURTRANSFERASE MOCS3"/>
    <property type="match status" value="1"/>
</dbReference>
<dbReference type="InterPro" id="IPR045886">
    <property type="entry name" value="ThiF/MoeB/HesA"/>
</dbReference>
<dbReference type="GO" id="GO:0008641">
    <property type="term" value="F:ubiquitin-like modifier activating enzyme activity"/>
    <property type="evidence" value="ECO:0007669"/>
    <property type="project" value="InterPro"/>
</dbReference>
<dbReference type="SUPFAM" id="SSF69572">
    <property type="entry name" value="Activating enzymes of the ubiquitin-like proteins"/>
    <property type="match status" value="1"/>
</dbReference>
<dbReference type="InterPro" id="IPR000594">
    <property type="entry name" value="ThiF_NAD_FAD-bd"/>
</dbReference>
<comment type="similarity">
    <text evidence="1">Belongs to the HesA/MoeB/ThiF family.</text>
</comment>
<organism evidence="3 4">
    <name type="scientific">Lutibacter oricola</name>
    <dbReference type="NCBI Taxonomy" id="762486"/>
    <lineage>
        <taxon>Bacteria</taxon>
        <taxon>Pseudomonadati</taxon>
        <taxon>Bacteroidota</taxon>
        <taxon>Flavobacteriia</taxon>
        <taxon>Flavobacteriales</taxon>
        <taxon>Flavobacteriaceae</taxon>
        <taxon>Lutibacter</taxon>
    </lineage>
</organism>
<name>A0A1H2S2W8_9FLAO</name>